<evidence type="ECO:0000313" key="3">
    <source>
        <dbReference type="Proteomes" id="UP000064967"/>
    </source>
</evidence>
<reference evidence="2 3" key="1">
    <citation type="submission" date="2015-08" db="EMBL/GenBank/DDBJ databases">
        <authorList>
            <person name="Babu N.S."/>
            <person name="Beckwith C.J."/>
            <person name="Beseler K.G."/>
            <person name="Brison A."/>
            <person name="Carone J.V."/>
            <person name="Caskin T.P."/>
            <person name="Diamond M."/>
            <person name="Durham M.E."/>
            <person name="Foxe J.M."/>
            <person name="Go M."/>
            <person name="Henderson B.A."/>
            <person name="Jones I.B."/>
            <person name="McGettigan J.A."/>
            <person name="Micheletti S.J."/>
            <person name="Nasrallah M.E."/>
            <person name="Ortiz D."/>
            <person name="Piller C.R."/>
            <person name="Privatt S.R."/>
            <person name="Schneider S.L."/>
            <person name="Sharp S."/>
            <person name="Smith T.C."/>
            <person name="Stanton J.D."/>
            <person name="Ullery H.E."/>
            <person name="Wilson R.J."/>
            <person name="Serrano M.G."/>
            <person name="Buck G."/>
            <person name="Lee V."/>
            <person name="Wang Y."/>
            <person name="Carvalho R."/>
            <person name="Voegtly L."/>
            <person name="Shi R."/>
            <person name="Duckworth R."/>
            <person name="Johnson A."/>
            <person name="Loviza R."/>
            <person name="Walstead R."/>
            <person name="Shah Z."/>
            <person name="Kiflezghi M."/>
            <person name="Wade K."/>
            <person name="Ball S.L."/>
            <person name="Bradley K.W."/>
            <person name="Asai D.J."/>
            <person name="Bowman C.A."/>
            <person name="Russell D.A."/>
            <person name="Pope W.H."/>
            <person name="Jacobs-Sera D."/>
            <person name="Hendrix R.W."/>
            <person name="Hatfull G.F."/>
        </authorList>
    </citation>
    <scope>NUCLEOTIDE SEQUENCE [LARGE SCALE GENOMIC DNA]</scope>
    <source>
        <strain evidence="2 3">DSM 27648</strain>
    </source>
</reference>
<dbReference type="InterPro" id="IPR002347">
    <property type="entry name" value="SDR_fam"/>
</dbReference>
<sequence>MRPLEGRVAIVTGAAQGIGRAIAVKLAEQGAELVLVDQKVSSETAEEIGRRTMSLVVDVSSDDGWARMAKDVDQEHGRVDIVVNNAAYYPHALLEDLTFDIWHRTIAVNLDACFLSAKYFIPMMRKRTWGRMVNISSNSIGTNSKGMSHYMASKMGILGFTRGLANEVADDGITVNAVLPAITNTAATAGMPEEARRSVWQQQAIQRFAEPMDIAGPVAFLCGNDAAFITGQSIVADGGMYKIS</sequence>
<keyword evidence="3" id="KW-1185">Reference proteome</keyword>
<dbReference type="InterPro" id="IPR036291">
    <property type="entry name" value="NAD(P)-bd_dom_sf"/>
</dbReference>
<dbReference type="EMBL" id="CP012333">
    <property type="protein sequence ID" value="AKV04810.1"/>
    <property type="molecule type" value="Genomic_DNA"/>
</dbReference>
<dbReference type="InterPro" id="IPR050259">
    <property type="entry name" value="SDR"/>
</dbReference>
<dbReference type="Gene3D" id="3.40.50.720">
    <property type="entry name" value="NAD(P)-binding Rossmann-like Domain"/>
    <property type="match status" value="1"/>
</dbReference>
<gene>
    <name evidence="2" type="ORF">AKJ09_11473</name>
</gene>
<dbReference type="STRING" id="1391654.AKJ09_11473"/>
<dbReference type="SUPFAM" id="SSF51735">
    <property type="entry name" value="NAD(P)-binding Rossmann-fold domains"/>
    <property type="match status" value="1"/>
</dbReference>
<dbReference type="PANTHER" id="PTHR42879:SF2">
    <property type="entry name" value="3-OXOACYL-[ACYL-CARRIER-PROTEIN] REDUCTASE FABG"/>
    <property type="match status" value="1"/>
</dbReference>
<dbReference type="Pfam" id="PF13561">
    <property type="entry name" value="adh_short_C2"/>
    <property type="match status" value="1"/>
</dbReference>
<evidence type="ECO:0000313" key="2">
    <source>
        <dbReference type="EMBL" id="AKV04810.1"/>
    </source>
</evidence>
<dbReference type="PANTHER" id="PTHR42879">
    <property type="entry name" value="3-OXOACYL-(ACYL-CARRIER-PROTEIN) REDUCTASE"/>
    <property type="match status" value="1"/>
</dbReference>
<accession>A0A0K1QH97</accession>
<dbReference type="RefSeq" id="WP_146655370.1">
    <property type="nucleotide sequence ID" value="NZ_CP012333.1"/>
</dbReference>
<comment type="similarity">
    <text evidence="1">Belongs to the short-chain dehydrogenases/reductases (SDR) family.</text>
</comment>
<proteinExistence type="inferred from homology"/>
<dbReference type="OrthoDB" id="5363038at2"/>
<organism evidence="2 3">
    <name type="scientific">Labilithrix luteola</name>
    <dbReference type="NCBI Taxonomy" id="1391654"/>
    <lineage>
        <taxon>Bacteria</taxon>
        <taxon>Pseudomonadati</taxon>
        <taxon>Myxococcota</taxon>
        <taxon>Polyangia</taxon>
        <taxon>Polyangiales</taxon>
        <taxon>Labilitrichaceae</taxon>
        <taxon>Labilithrix</taxon>
    </lineage>
</organism>
<protein>
    <submittedName>
        <fullName evidence="2">3-oxoacyl-[acyl-carrier protein] reductase</fullName>
    </submittedName>
</protein>
<evidence type="ECO:0000256" key="1">
    <source>
        <dbReference type="ARBA" id="ARBA00006484"/>
    </source>
</evidence>
<dbReference type="FunFam" id="3.40.50.720:FF:000084">
    <property type="entry name" value="Short-chain dehydrogenase reductase"/>
    <property type="match status" value="1"/>
</dbReference>
<dbReference type="PRINTS" id="PR00081">
    <property type="entry name" value="GDHRDH"/>
</dbReference>
<dbReference type="CDD" id="cd05233">
    <property type="entry name" value="SDR_c"/>
    <property type="match status" value="1"/>
</dbReference>
<dbReference type="AlphaFoldDB" id="A0A0K1QH97"/>
<dbReference type="Proteomes" id="UP000064967">
    <property type="component" value="Chromosome"/>
</dbReference>
<dbReference type="KEGG" id="llu:AKJ09_11473"/>
<dbReference type="PATRIC" id="fig|1391654.3.peg.11644"/>
<dbReference type="PRINTS" id="PR00080">
    <property type="entry name" value="SDRFAMILY"/>
</dbReference>
<name>A0A0K1QH97_9BACT</name>